<dbReference type="AlphaFoldDB" id="A0A9P4IHS6"/>
<accession>A0A9P4IHS6</accession>
<organism evidence="1 2">
    <name type="scientific">Rhizodiscina lignyota</name>
    <dbReference type="NCBI Taxonomy" id="1504668"/>
    <lineage>
        <taxon>Eukaryota</taxon>
        <taxon>Fungi</taxon>
        <taxon>Dikarya</taxon>
        <taxon>Ascomycota</taxon>
        <taxon>Pezizomycotina</taxon>
        <taxon>Dothideomycetes</taxon>
        <taxon>Pleosporomycetidae</taxon>
        <taxon>Aulographales</taxon>
        <taxon>Rhizodiscinaceae</taxon>
        <taxon>Rhizodiscina</taxon>
    </lineage>
</organism>
<sequence length="170" mass="19508">MTTPDEMKFASAAHKVHFKRMVHRCAKNGKWMILALPPRNKHGDFLFAEYVWSREETESWMKDRVVPVLFEDFELSANILTTVFIKPAIAFAQPTQIRITREMFMRIEEVYSESMLMLYAGPGRVFICQKKGLVFTEEQKQGYRDGSISHEVAPTFGECMSSGTGVQMIG</sequence>
<keyword evidence="2" id="KW-1185">Reference proteome</keyword>
<proteinExistence type="predicted"/>
<dbReference type="EMBL" id="ML978123">
    <property type="protein sequence ID" value="KAF2101916.1"/>
    <property type="molecule type" value="Genomic_DNA"/>
</dbReference>
<reference evidence="1" key="1">
    <citation type="journal article" date="2020" name="Stud. Mycol.">
        <title>101 Dothideomycetes genomes: a test case for predicting lifestyles and emergence of pathogens.</title>
        <authorList>
            <person name="Haridas S."/>
            <person name="Albert R."/>
            <person name="Binder M."/>
            <person name="Bloem J."/>
            <person name="Labutti K."/>
            <person name="Salamov A."/>
            <person name="Andreopoulos B."/>
            <person name="Baker S."/>
            <person name="Barry K."/>
            <person name="Bills G."/>
            <person name="Bluhm B."/>
            <person name="Cannon C."/>
            <person name="Castanera R."/>
            <person name="Culley D."/>
            <person name="Daum C."/>
            <person name="Ezra D."/>
            <person name="Gonzalez J."/>
            <person name="Henrissat B."/>
            <person name="Kuo A."/>
            <person name="Liang C."/>
            <person name="Lipzen A."/>
            <person name="Lutzoni F."/>
            <person name="Magnuson J."/>
            <person name="Mondo S."/>
            <person name="Nolan M."/>
            <person name="Ohm R."/>
            <person name="Pangilinan J."/>
            <person name="Park H.-J."/>
            <person name="Ramirez L."/>
            <person name="Alfaro M."/>
            <person name="Sun H."/>
            <person name="Tritt A."/>
            <person name="Yoshinaga Y."/>
            <person name="Zwiers L.-H."/>
            <person name="Turgeon B."/>
            <person name="Goodwin S."/>
            <person name="Spatafora J."/>
            <person name="Crous P."/>
            <person name="Grigoriev I."/>
        </authorList>
    </citation>
    <scope>NUCLEOTIDE SEQUENCE</scope>
    <source>
        <strain evidence="1">CBS 133067</strain>
    </source>
</reference>
<name>A0A9P4IHS6_9PEZI</name>
<gene>
    <name evidence="1" type="ORF">NA57DRAFT_53860</name>
</gene>
<evidence type="ECO:0000313" key="2">
    <source>
        <dbReference type="Proteomes" id="UP000799772"/>
    </source>
</evidence>
<protein>
    <submittedName>
        <fullName evidence="1">Uncharacterized protein</fullName>
    </submittedName>
</protein>
<evidence type="ECO:0000313" key="1">
    <source>
        <dbReference type="EMBL" id="KAF2101916.1"/>
    </source>
</evidence>
<dbReference type="Proteomes" id="UP000799772">
    <property type="component" value="Unassembled WGS sequence"/>
</dbReference>
<comment type="caution">
    <text evidence="1">The sequence shown here is derived from an EMBL/GenBank/DDBJ whole genome shotgun (WGS) entry which is preliminary data.</text>
</comment>